<keyword evidence="1" id="KW-0238">DNA-binding</keyword>
<organism evidence="5">
    <name type="scientific">Lygus hesperus</name>
    <name type="common">Western plant bug</name>
    <dbReference type="NCBI Taxonomy" id="30085"/>
    <lineage>
        <taxon>Eukaryota</taxon>
        <taxon>Metazoa</taxon>
        <taxon>Ecdysozoa</taxon>
        <taxon>Arthropoda</taxon>
        <taxon>Hexapoda</taxon>
        <taxon>Insecta</taxon>
        <taxon>Pterygota</taxon>
        <taxon>Neoptera</taxon>
        <taxon>Paraneoptera</taxon>
        <taxon>Hemiptera</taxon>
        <taxon>Heteroptera</taxon>
        <taxon>Panheteroptera</taxon>
        <taxon>Cimicomorpha</taxon>
        <taxon>Miridae</taxon>
        <taxon>Mirini</taxon>
        <taxon>Lygus</taxon>
    </lineage>
</organism>
<dbReference type="PROSITE" id="PS51253">
    <property type="entry name" value="HTH_CENPB"/>
    <property type="match status" value="1"/>
</dbReference>
<feature type="region of interest" description="Disordered" evidence="2">
    <location>
        <begin position="161"/>
        <end position="193"/>
    </location>
</feature>
<feature type="domain" description="HTH CENPB-type" evidence="3">
    <location>
        <begin position="1"/>
        <end position="60"/>
    </location>
</feature>
<proteinExistence type="predicted"/>
<reference evidence="5" key="2">
    <citation type="submission" date="2014-07" db="EMBL/GenBank/DDBJ databases">
        <authorList>
            <person name="Hull J."/>
        </authorList>
    </citation>
    <scope>NUCLEOTIDE SEQUENCE</scope>
</reference>
<accession>A0A0A9YK98</accession>
<reference evidence="5" key="1">
    <citation type="journal article" date="2014" name="PLoS ONE">
        <title>Transcriptome-Based Identification of ABC Transporters in the Western Tarnished Plant Bug Lygus hesperus.</title>
        <authorList>
            <person name="Hull J.J."/>
            <person name="Chaney K."/>
            <person name="Geib S.M."/>
            <person name="Fabrick J.A."/>
            <person name="Brent C.S."/>
            <person name="Walsh D."/>
            <person name="Lavine L.C."/>
        </authorList>
    </citation>
    <scope>NUCLEOTIDE SEQUENCE</scope>
</reference>
<feature type="compositionally biased region" description="Basic and acidic residues" evidence="2">
    <location>
        <begin position="260"/>
        <end position="275"/>
    </location>
</feature>
<feature type="region of interest" description="Disordered" evidence="2">
    <location>
        <begin position="260"/>
        <end position="299"/>
    </location>
</feature>
<protein>
    <submittedName>
        <fullName evidence="5">Stress response protein nst1</fullName>
    </submittedName>
</protein>
<evidence type="ECO:0000313" key="4">
    <source>
        <dbReference type="EMBL" id="JAG31516.1"/>
    </source>
</evidence>
<dbReference type="EMBL" id="GBHO01012088">
    <property type="protein sequence ID" value="JAG31516.1"/>
    <property type="molecule type" value="Transcribed_RNA"/>
</dbReference>
<evidence type="ECO:0000256" key="1">
    <source>
        <dbReference type="ARBA" id="ARBA00023125"/>
    </source>
</evidence>
<dbReference type="InterPro" id="IPR006600">
    <property type="entry name" value="HTH_CenpB_DNA-bd_dom"/>
</dbReference>
<name>A0A0A9YK98_LYGHE</name>
<gene>
    <name evidence="5" type="primary">nst1_7</name>
    <name evidence="4" type="synonym">nst1_0</name>
    <name evidence="5" type="ORF">CM83_19836</name>
    <name evidence="4" type="ORF">CM83_19840</name>
</gene>
<dbReference type="EMBL" id="GBHO01012086">
    <property type="protein sequence ID" value="JAG31518.1"/>
    <property type="molecule type" value="Transcribed_RNA"/>
</dbReference>
<feature type="compositionally biased region" description="Polar residues" evidence="2">
    <location>
        <begin position="166"/>
        <end position="176"/>
    </location>
</feature>
<feature type="non-terminal residue" evidence="5">
    <location>
        <position position="1"/>
    </location>
</feature>
<dbReference type="GO" id="GO:0003677">
    <property type="term" value="F:DNA binding"/>
    <property type="evidence" value="ECO:0007669"/>
    <property type="project" value="UniProtKB-KW"/>
</dbReference>
<sequence length="318" mass="36621">IVNWLVTSSRAGFPVTKANLLDSVQLLIEETNRESKFTSNRPGRSWYHSFMSRHPSVSVRVPQNLTSSRSRVSSSELIQWSDSILKFLSDNDQVDILDDPARLFNGDETAFFLSPKGCNEIRNSVDILQSPTASLEPHQPKTPPNSSNHEEAYLPVEVQAQPEPAQETSPNSTSHLISPKESQAYPGHHEHSTLLPSPFKKAFIYRDPVVKSKNSKKREVLPSVVSSQAWRDYHESKAKKKLNMEIMKKERAIERERKKIEKEELQKKKRDEREQKKRKPFQLKDVTPGRNNFHHPPKVRSGDLLMRMVMHLRVFLKT</sequence>
<evidence type="ECO:0000313" key="5">
    <source>
        <dbReference type="EMBL" id="JAG31518.1"/>
    </source>
</evidence>
<evidence type="ECO:0000256" key="2">
    <source>
        <dbReference type="SAM" id="MobiDB-lite"/>
    </source>
</evidence>
<evidence type="ECO:0000259" key="3">
    <source>
        <dbReference type="PROSITE" id="PS51253"/>
    </source>
</evidence>
<dbReference type="AlphaFoldDB" id="A0A0A9YK98"/>